<dbReference type="GO" id="GO:0046872">
    <property type="term" value="F:metal ion binding"/>
    <property type="evidence" value="ECO:0007669"/>
    <property type="project" value="UniProtKB-KW"/>
</dbReference>
<keyword evidence="20" id="KW-1185">Reference proteome</keyword>
<dbReference type="PIRSF" id="PIRSF000243">
    <property type="entry name" value="Cyt_c552"/>
    <property type="match status" value="1"/>
</dbReference>
<comment type="pathway">
    <text evidence="3">Nitrogen metabolism; nitrate reduction (assimilation).</text>
</comment>
<evidence type="ECO:0000256" key="9">
    <source>
        <dbReference type="ARBA" id="ARBA00022729"/>
    </source>
</evidence>
<keyword evidence="10" id="KW-0574">Periplasm</keyword>
<dbReference type="InterPro" id="IPR003321">
    <property type="entry name" value="Cyt_c552"/>
</dbReference>
<dbReference type="Pfam" id="PF02335">
    <property type="entry name" value="Cytochrom_C552"/>
    <property type="match status" value="1"/>
</dbReference>
<dbReference type="EMBL" id="SWCI01000010">
    <property type="protein sequence ID" value="TKB48111.1"/>
    <property type="molecule type" value="Genomic_DNA"/>
</dbReference>
<evidence type="ECO:0000256" key="4">
    <source>
        <dbReference type="ARBA" id="ARBA00009288"/>
    </source>
</evidence>
<keyword evidence="12" id="KW-0249">Electron transport</keyword>
<keyword evidence="11" id="KW-0106">Calcium</keyword>
<keyword evidence="13 19" id="KW-0560">Oxidoreductase</keyword>
<dbReference type="GO" id="GO:0030288">
    <property type="term" value="C:outer membrane-bounded periplasmic space"/>
    <property type="evidence" value="ECO:0007669"/>
    <property type="project" value="TreeGrafter"/>
</dbReference>
<comment type="catalytic activity">
    <reaction evidence="15">
        <text>6 Fe(III)-[cytochrome c] + NH4(+) + 2 H2O = 6 Fe(II)-[cytochrome c] + nitrite + 8 H(+)</text>
        <dbReference type="Rhea" id="RHEA:13089"/>
        <dbReference type="Rhea" id="RHEA-COMP:10350"/>
        <dbReference type="Rhea" id="RHEA-COMP:14399"/>
        <dbReference type="ChEBI" id="CHEBI:15377"/>
        <dbReference type="ChEBI" id="CHEBI:15378"/>
        <dbReference type="ChEBI" id="CHEBI:16301"/>
        <dbReference type="ChEBI" id="CHEBI:28938"/>
        <dbReference type="ChEBI" id="CHEBI:29033"/>
        <dbReference type="ChEBI" id="CHEBI:29034"/>
        <dbReference type="EC" id="1.7.2.2"/>
    </reaction>
</comment>
<evidence type="ECO:0000313" key="19">
    <source>
        <dbReference type="EMBL" id="TKB48111.1"/>
    </source>
</evidence>
<feature type="chain" id="PRO_5020942622" description="Cytochrome c-552" evidence="18">
    <location>
        <begin position="18"/>
        <end position="449"/>
    </location>
</feature>
<evidence type="ECO:0000256" key="11">
    <source>
        <dbReference type="ARBA" id="ARBA00022837"/>
    </source>
</evidence>
<dbReference type="NCBIfam" id="NF008339">
    <property type="entry name" value="PRK11125.1"/>
    <property type="match status" value="1"/>
</dbReference>
<feature type="signal peptide" evidence="18">
    <location>
        <begin position="1"/>
        <end position="17"/>
    </location>
</feature>
<gene>
    <name evidence="19" type="primary">nrfA</name>
    <name evidence="19" type="ORF">FCL40_14120</name>
</gene>
<dbReference type="GO" id="GO:0019645">
    <property type="term" value="P:anaerobic electron transport chain"/>
    <property type="evidence" value="ECO:0007669"/>
    <property type="project" value="TreeGrafter"/>
</dbReference>
<dbReference type="OrthoDB" id="9780421at2"/>
<dbReference type="SUPFAM" id="SSF48695">
    <property type="entry name" value="Multiheme cytochromes"/>
    <property type="match status" value="1"/>
</dbReference>
<evidence type="ECO:0000256" key="6">
    <source>
        <dbReference type="ARBA" id="ARBA00022448"/>
    </source>
</evidence>
<dbReference type="InterPro" id="IPR036280">
    <property type="entry name" value="Multihaem_cyt_sf"/>
</dbReference>
<dbReference type="GO" id="GO:0020037">
    <property type="term" value="F:heme binding"/>
    <property type="evidence" value="ECO:0007669"/>
    <property type="project" value="TreeGrafter"/>
</dbReference>
<dbReference type="Gene3D" id="1.10.1130.10">
    <property type="entry name" value="Flavocytochrome C3, Chain A"/>
    <property type="match status" value="1"/>
</dbReference>
<name>A0A4U1BBG6_9GAMM</name>
<comment type="similarity">
    <text evidence="4">Belongs to the cytochrome c-552 family.</text>
</comment>
<evidence type="ECO:0000256" key="16">
    <source>
        <dbReference type="ARBA" id="ARBA00070461"/>
    </source>
</evidence>
<reference evidence="19 20" key="1">
    <citation type="submission" date="2019-04" db="EMBL/GenBank/DDBJ databases">
        <authorList>
            <person name="Hwang J.C."/>
        </authorList>
    </citation>
    <scope>NUCLEOTIDE SEQUENCE [LARGE SCALE GENOMIC DNA]</scope>
    <source>
        <strain evidence="19 20">IMCC35001</strain>
    </source>
</reference>
<comment type="cofactor">
    <cofactor evidence="1">
        <name>heme c</name>
        <dbReference type="ChEBI" id="CHEBI:61717"/>
    </cofactor>
</comment>
<keyword evidence="6" id="KW-0813">Transport</keyword>
<dbReference type="AlphaFoldDB" id="A0A4U1BBG6"/>
<evidence type="ECO:0000256" key="8">
    <source>
        <dbReference type="ARBA" id="ARBA00022723"/>
    </source>
</evidence>
<keyword evidence="14" id="KW-0408">Iron</keyword>
<comment type="subcellular location">
    <subcellularLocation>
        <location evidence="2">Periplasm</location>
    </subcellularLocation>
</comment>
<dbReference type="RefSeq" id="WP_136853997.1">
    <property type="nucleotide sequence ID" value="NZ_SWCI01000010.1"/>
</dbReference>
<dbReference type="CDD" id="cd00548">
    <property type="entry name" value="NrfA-like"/>
    <property type="match status" value="1"/>
</dbReference>
<dbReference type="EC" id="1.7.2.2" evidence="5"/>
<dbReference type="Proteomes" id="UP000305674">
    <property type="component" value="Unassembled WGS sequence"/>
</dbReference>
<evidence type="ECO:0000256" key="1">
    <source>
        <dbReference type="ARBA" id="ARBA00001926"/>
    </source>
</evidence>
<evidence type="ECO:0000256" key="10">
    <source>
        <dbReference type="ARBA" id="ARBA00022764"/>
    </source>
</evidence>
<dbReference type="Gene3D" id="1.20.140.10">
    <property type="entry name" value="Butyryl-CoA Dehydrogenase, subunit A, domain 3"/>
    <property type="match status" value="1"/>
</dbReference>
<evidence type="ECO:0000256" key="13">
    <source>
        <dbReference type="ARBA" id="ARBA00023002"/>
    </source>
</evidence>
<proteinExistence type="inferred from homology"/>
<evidence type="ECO:0000256" key="2">
    <source>
        <dbReference type="ARBA" id="ARBA00004418"/>
    </source>
</evidence>
<comment type="caution">
    <text evidence="19">The sequence shown here is derived from an EMBL/GenBank/DDBJ whole genome shotgun (WGS) entry which is preliminary data.</text>
</comment>
<evidence type="ECO:0000256" key="15">
    <source>
        <dbReference type="ARBA" id="ARBA00049131"/>
    </source>
</evidence>
<keyword evidence="7" id="KW-0349">Heme</keyword>
<evidence type="ECO:0000256" key="5">
    <source>
        <dbReference type="ARBA" id="ARBA00011887"/>
    </source>
</evidence>
<evidence type="ECO:0000256" key="3">
    <source>
        <dbReference type="ARBA" id="ARBA00005096"/>
    </source>
</evidence>
<evidence type="ECO:0000256" key="18">
    <source>
        <dbReference type="SAM" id="SignalP"/>
    </source>
</evidence>
<dbReference type="PANTHER" id="PTHR30633">
    <property type="entry name" value="CYTOCHROME C-552 RESPIRATORY NITRITE REDUCTASE"/>
    <property type="match status" value="1"/>
</dbReference>
<evidence type="ECO:0000256" key="14">
    <source>
        <dbReference type="ARBA" id="ARBA00023004"/>
    </source>
</evidence>
<evidence type="ECO:0000313" key="20">
    <source>
        <dbReference type="Proteomes" id="UP000305674"/>
    </source>
</evidence>
<keyword evidence="9 18" id="KW-0732">Signal</keyword>
<organism evidence="19 20">
    <name type="scientific">Ferrimonas sediminicola</name>
    <dbReference type="NCBI Taxonomy" id="2569538"/>
    <lineage>
        <taxon>Bacteria</taxon>
        <taxon>Pseudomonadati</taxon>
        <taxon>Pseudomonadota</taxon>
        <taxon>Gammaproteobacteria</taxon>
        <taxon>Alteromonadales</taxon>
        <taxon>Ferrimonadaceae</taxon>
        <taxon>Ferrimonas</taxon>
    </lineage>
</organism>
<dbReference type="FunFam" id="1.20.140.10:FF:000014">
    <property type="entry name" value="Cytochrome c-552"/>
    <property type="match status" value="1"/>
</dbReference>
<dbReference type="PANTHER" id="PTHR30633:SF0">
    <property type="entry name" value="CYTOCHROME C-552"/>
    <property type="match status" value="1"/>
</dbReference>
<dbReference type="GO" id="GO:0042279">
    <property type="term" value="F:nitrite reductase (cytochrome, ammonia-forming) activity"/>
    <property type="evidence" value="ECO:0007669"/>
    <property type="project" value="UniProtKB-EC"/>
</dbReference>
<evidence type="ECO:0000256" key="7">
    <source>
        <dbReference type="ARBA" id="ARBA00022617"/>
    </source>
</evidence>
<protein>
    <recommendedName>
        <fullName evidence="16">Cytochrome c-552</fullName>
        <ecNumber evidence="5">1.7.2.2</ecNumber>
    </recommendedName>
    <alternativeName>
        <fullName evidence="17">Ammonia-forming cytochrome c nitrite reductase</fullName>
    </alternativeName>
</protein>
<keyword evidence="8" id="KW-0479">Metal-binding</keyword>
<evidence type="ECO:0000256" key="17">
    <source>
        <dbReference type="ARBA" id="ARBA00075247"/>
    </source>
</evidence>
<accession>A0A4U1BBG6</accession>
<sequence length="449" mass="49911">MKLIAALICLAAPLATAKEVTEADSSKFAKFSKQYASWQQTEQSREIVDALAEDPRLVVLWAGYGFAKDYNKARGHHYTITDLRNTLRTGAPTGKEDGPMPMACWSCKSPDVPRLIDTLGEKEYFHGKWAKRGDQITNEIGCGNCHTNKGKLRLSVPFAERGLATVGLEWQSASKSDKQTMVCAQCHVEYYFTKPDVMVKFPWDNGTSVEAMEAYYDALEFKDWTHGLSKAPMLKAQHPGFETARTGPHGRNNVSCTDCHMPRVTNAEGKKFTDHNVGNPFDRFEFTCARCHEQGKEALQEVVANYKKMVTDLKIQAEDQLVKAHFEARAAWDAGATEAQMKGALTAIRHAQWRWDYAIASHGVHAHNPAEAMRVLGTSLERSAEARAMLARILAANGVTAEVQLPDISTKAKAQAVVGLDMDKLRADKAAFKETLVPQWDRDYPGKTD</sequence>
<evidence type="ECO:0000256" key="12">
    <source>
        <dbReference type="ARBA" id="ARBA00022982"/>
    </source>
</evidence>